<evidence type="ECO:0000313" key="6">
    <source>
        <dbReference type="Proteomes" id="UP000064844"/>
    </source>
</evidence>
<dbReference type="Pfam" id="PF26615">
    <property type="entry name" value="DUF8195"/>
    <property type="match status" value="1"/>
</dbReference>
<dbReference type="Pfam" id="PF26614">
    <property type="entry name" value="DUF8194"/>
    <property type="match status" value="1"/>
</dbReference>
<feature type="domain" description="DUF8195" evidence="4">
    <location>
        <begin position="349"/>
        <end position="578"/>
    </location>
</feature>
<evidence type="ECO:0000313" key="5">
    <source>
        <dbReference type="EMBL" id="ALP93600.1"/>
    </source>
</evidence>
<dbReference type="STRING" id="1297617.IB211_01207"/>
<organism evidence="5 6">
    <name type="scientific">Intestinimonas butyriciproducens</name>
    <dbReference type="NCBI Taxonomy" id="1297617"/>
    <lineage>
        <taxon>Bacteria</taxon>
        <taxon>Bacillati</taxon>
        <taxon>Bacillota</taxon>
        <taxon>Clostridia</taxon>
        <taxon>Eubacteriales</taxon>
        <taxon>Intestinimonas</taxon>
    </lineage>
</organism>
<feature type="domain" description="DUF8193" evidence="2">
    <location>
        <begin position="24"/>
        <end position="244"/>
    </location>
</feature>
<dbReference type="Pfam" id="PF26613">
    <property type="entry name" value="DUF8193"/>
    <property type="match status" value="1"/>
</dbReference>
<sequence>MKRLLPLLLALVLVITAIVPAYATGDGNFDGGGGSMGDGTKTNYWNPGMDGVRVSVIHADSQAVTGTVFDLTNKVPSTGLAHFGKVSKLSYNTGKSIAPKAGNYTYINPSQSLPKIISTSSSKASIAAIRSYFTDEQVIRAIAGYVGIDFDLLISGDYRIVVEPLAYLCYNGQQFAMTATEAALYDQIVNGDLRKKLGTLTHKNLPLAIFLEEADLGYAAWSGSRTEKASNGDIISSLGIGIVRFNEVTTPPDPGEYDYEYRVNTEVITSVEVRGGQSDPDNPVSVRFNIQGRTYTVSNVYYPDGDSQLAWVRWRTPTEPCVITISVSVYGGGSAQGTITCNIVDLDGNDPPNPLADDRNNGFRPASVPQKEQVTSASWGIWSPWWQENWEWVENWQKCWHTDRWTDADGKTHRDRWYHWVDNGWWEDHGWWEFDYNGYSASLTASMRITPDEKSPTATASTLKSGYGVQEKVTAKVTTNQSAAVTAAQNAVTYFPEFGYENYWRLLEADISGRSTTFQFKANPYSTYNRRTHFTPIWYPDASYTPYTWLLDCWTPAGMLSMNLTDSVTIRGNLWEEWHIAPAKQR</sequence>
<dbReference type="KEGG" id="ibu:IB211_01207"/>
<dbReference type="RefSeq" id="WP_058117434.1">
    <property type="nucleotide sequence ID" value="NZ_CP011307.1"/>
</dbReference>
<dbReference type="InterPro" id="IPR058506">
    <property type="entry name" value="DUF8193"/>
</dbReference>
<feature type="signal peptide" evidence="1">
    <location>
        <begin position="1"/>
        <end position="23"/>
    </location>
</feature>
<name>A0A0S2W3J0_9FIRM</name>
<feature type="domain" description="DUF8194" evidence="3">
    <location>
        <begin position="257"/>
        <end position="345"/>
    </location>
</feature>
<dbReference type="PATRIC" id="fig|1297617.4.peg.1227"/>
<evidence type="ECO:0000259" key="2">
    <source>
        <dbReference type="Pfam" id="PF26613"/>
    </source>
</evidence>
<gene>
    <name evidence="5" type="ORF">IB211_01207</name>
</gene>
<feature type="chain" id="PRO_5006606326" evidence="1">
    <location>
        <begin position="24"/>
        <end position="586"/>
    </location>
</feature>
<reference evidence="6" key="2">
    <citation type="submission" date="2015-04" db="EMBL/GenBank/DDBJ databases">
        <title>A butyrogenic pathway from the amino acid lysine in a human gut commensal.</title>
        <authorList>
            <person name="de Vos W.M."/>
            <person name="Bui N.T.P."/>
            <person name="Plugge C.M."/>
            <person name="Ritari J."/>
        </authorList>
    </citation>
    <scope>NUCLEOTIDE SEQUENCE [LARGE SCALE GENOMIC DNA]</scope>
    <source>
        <strain evidence="6">AF211</strain>
    </source>
</reference>
<proteinExistence type="predicted"/>
<accession>A0A0S2W3J0</accession>
<evidence type="ECO:0000256" key="1">
    <source>
        <dbReference type="SAM" id="SignalP"/>
    </source>
</evidence>
<evidence type="ECO:0000259" key="4">
    <source>
        <dbReference type="Pfam" id="PF26615"/>
    </source>
</evidence>
<keyword evidence="6" id="KW-1185">Reference proteome</keyword>
<dbReference type="InterPro" id="IPR058508">
    <property type="entry name" value="DUF8195"/>
</dbReference>
<dbReference type="EMBL" id="CP011307">
    <property type="protein sequence ID" value="ALP93600.1"/>
    <property type="molecule type" value="Genomic_DNA"/>
</dbReference>
<evidence type="ECO:0000259" key="3">
    <source>
        <dbReference type="Pfam" id="PF26614"/>
    </source>
</evidence>
<keyword evidence="1" id="KW-0732">Signal</keyword>
<dbReference type="Proteomes" id="UP000064844">
    <property type="component" value="Chromosome"/>
</dbReference>
<dbReference type="InterPro" id="IPR058507">
    <property type="entry name" value="DUF8194"/>
</dbReference>
<protein>
    <submittedName>
        <fullName evidence="5">Uncharacterized protein</fullName>
    </submittedName>
</protein>
<dbReference type="AlphaFoldDB" id="A0A0S2W3J0"/>
<reference evidence="5 6" key="1">
    <citation type="journal article" date="2015" name="Nat. Commun.">
        <title>Production of butyrate from lysine and the Amadori product fructoselysine by a human gut commensal.</title>
        <authorList>
            <person name="Bui T.P."/>
            <person name="Ritari J."/>
            <person name="Boeren S."/>
            <person name="de Waard P."/>
            <person name="Plugge C.M."/>
            <person name="de Vos W.M."/>
        </authorList>
    </citation>
    <scope>NUCLEOTIDE SEQUENCE [LARGE SCALE GENOMIC DNA]</scope>
    <source>
        <strain evidence="5 6">AF211</strain>
    </source>
</reference>